<sequence length="232" mass="24187">MIDRMPRRQLLAGLVGATSVATAGLVLTTDRSRAFTDTAPIQTESVDGLVVDWRETYNGATLVDASDGAASRSPTGPAISLGNVLPGDSGTLSVRLRLEGEDDLAVEPSVTVDLRGELNSPGLQEFIEAAVWYDVGLLGVDPLGANNGVRDFGEALVDPAAEGTVADVAAALDDGVSLHSSPNPLGSNCLEVDDDDDVTITFGWSFPPNQPNINAVQGDSLEFDLTFDATQC</sequence>
<dbReference type="EMBL" id="RBZW01000019">
    <property type="protein sequence ID" value="THE65583.1"/>
    <property type="molecule type" value="Genomic_DNA"/>
</dbReference>
<protein>
    <submittedName>
        <fullName evidence="1">Uncharacterized protein</fullName>
    </submittedName>
</protein>
<gene>
    <name evidence="1" type="ORF">D8Y22_07145</name>
</gene>
<dbReference type="Proteomes" id="UP000318864">
    <property type="component" value="Unassembled WGS sequence"/>
</dbReference>
<comment type="caution">
    <text evidence="1">The sequence shown here is derived from an EMBL/GenBank/DDBJ whole genome shotgun (WGS) entry which is preliminary data.</text>
</comment>
<organism evidence="1 2">
    <name type="scientific">Salinadaptatus halalkaliphilus</name>
    <dbReference type="NCBI Taxonomy" id="2419781"/>
    <lineage>
        <taxon>Archaea</taxon>
        <taxon>Methanobacteriati</taxon>
        <taxon>Methanobacteriota</taxon>
        <taxon>Stenosarchaea group</taxon>
        <taxon>Halobacteria</taxon>
        <taxon>Halobacteriales</taxon>
        <taxon>Natrialbaceae</taxon>
        <taxon>Salinadaptatus</taxon>
    </lineage>
</organism>
<reference evidence="1 2" key="1">
    <citation type="submission" date="2018-10" db="EMBL/GenBank/DDBJ databases">
        <title>Natronolimnobius sp. XQ-INN 246 isolated from Inner Mongolia Autonomous Region of China.</title>
        <authorList>
            <person name="Xue Q."/>
        </authorList>
    </citation>
    <scope>NUCLEOTIDE SEQUENCE [LARGE SCALE GENOMIC DNA]</scope>
    <source>
        <strain evidence="1 2">XQ-INN 246</strain>
    </source>
</reference>
<evidence type="ECO:0000313" key="2">
    <source>
        <dbReference type="Proteomes" id="UP000318864"/>
    </source>
</evidence>
<evidence type="ECO:0000313" key="1">
    <source>
        <dbReference type="EMBL" id="THE65583.1"/>
    </source>
</evidence>
<accession>A0A4S3TQL5</accession>
<proteinExistence type="predicted"/>
<dbReference type="PROSITE" id="PS51318">
    <property type="entry name" value="TAT"/>
    <property type="match status" value="1"/>
</dbReference>
<keyword evidence="2" id="KW-1185">Reference proteome</keyword>
<dbReference type="AlphaFoldDB" id="A0A4S3TQL5"/>
<name>A0A4S3TQL5_9EURY</name>
<dbReference type="InterPro" id="IPR006311">
    <property type="entry name" value="TAT_signal"/>
</dbReference>